<sequence>MLALTFQGRVLYSFFNSSVVVLIMSQITVSKSEAKMKKMFVGLVIVLWVAASFLPILSAAEENLDYTYGVVVSISQKSIQISEYDLEKGGKVNIDYKIDPAVELMNISSLQEISAGDNVAIEYSTNGEEKIAKSIEADKKFPGNR</sequence>
<reference evidence="2 3" key="1">
    <citation type="journal article" date="2016" name="Nat. Commun.">
        <title>Thousands of microbial genomes shed light on interconnected biogeochemical processes in an aquifer system.</title>
        <authorList>
            <person name="Anantharaman K."/>
            <person name="Brown C.T."/>
            <person name="Hug L.A."/>
            <person name="Sharon I."/>
            <person name="Castelle C.J."/>
            <person name="Probst A.J."/>
            <person name="Thomas B.C."/>
            <person name="Singh A."/>
            <person name="Wilkins M.J."/>
            <person name="Karaoz U."/>
            <person name="Brodie E.L."/>
            <person name="Williams K.H."/>
            <person name="Hubbard S.S."/>
            <person name="Banfield J.F."/>
        </authorList>
    </citation>
    <scope>NUCLEOTIDE SEQUENCE [LARGE SCALE GENOMIC DNA]</scope>
</reference>
<dbReference type="AlphaFoldDB" id="A0A1G1KRS4"/>
<evidence type="ECO:0000256" key="1">
    <source>
        <dbReference type="SAM" id="Phobius"/>
    </source>
</evidence>
<comment type="caution">
    <text evidence="2">The sequence shown here is derived from an EMBL/GenBank/DDBJ whole genome shotgun (WGS) entry which is preliminary data.</text>
</comment>
<keyword evidence="1" id="KW-0812">Transmembrane</keyword>
<keyword evidence="1" id="KW-1133">Transmembrane helix</keyword>
<keyword evidence="1" id="KW-0472">Membrane</keyword>
<dbReference type="EMBL" id="MHFR01000068">
    <property type="protein sequence ID" value="OGW95259.1"/>
    <property type="molecule type" value="Genomic_DNA"/>
</dbReference>
<proteinExistence type="predicted"/>
<dbReference type="Proteomes" id="UP000178187">
    <property type="component" value="Unassembled WGS sequence"/>
</dbReference>
<feature type="transmembrane region" description="Helical" evidence="1">
    <location>
        <begin position="6"/>
        <end position="27"/>
    </location>
</feature>
<evidence type="ECO:0008006" key="4">
    <source>
        <dbReference type="Google" id="ProtNLM"/>
    </source>
</evidence>
<organism evidence="2 3">
    <name type="scientific">Candidatus Danuiimicrobium aquiferis</name>
    <dbReference type="NCBI Taxonomy" id="1801832"/>
    <lineage>
        <taxon>Bacteria</taxon>
        <taxon>Pseudomonadati</taxon>
        <taxon>Candidatus Omnitrophota</taxon>
        <taxon>Candidatus Danuiimicrobium</taxon>
    </lineage>
</organism>
<gene>
    <name evidence="2" type="ORF">A3G33_04845</name>
</gene>
<accession>A0A1G1KRS4</accession>
<evidence type="ECO:0000313" key="2">
    <source>
        <dbReference type="EMBL" id="OGW95259.1"/>
    </source>
</evidence>
<feature type="transmembrane region" description="Helical" evidence="1">
    <location>
        <begin position="39"/>
        <end position="57"/>
    </location>
</feature>
<name>A0A1G1KRS4_9BACT</name>
<evidence type="ECO:0000313" key="3">
    <source>
        <dbReference type="Proteomes" id="UP000178187"/>
    </source>
</evidence>
<protein>
    <recommendedName>
        <fullName evidence="4">DUF5666 domain-containing protein</fullName>
    </recommendedName>
</protein>